<protein>
    <submittedName>
        <fullName evidence="2">Uncharacterized protein</fullName>
    </submittedName>
</protein>
<evidence type="ECO:0000313" key="3">
    <source>
        <dbReference type="Proteomes" id="UP000661507"/>
    </source>
</evidence>
<gene>
    <name evidence="2" type="ORF">GCM10011320_58840</name>
</gene>
<dbReference type="EMBL" id="BMKW01000027">
    <property type="protein sequence ID" value="GGJ43572.1"/>
    <property type="molecule type" value="Genomic_DNA"/>
</dbReference>
<reference evidence="2" key="1">
    <citation type="journal article" date="2014" name="Int. J. Syst. Evol. Microbiol.">
        <title>Complete genome sequence of Corynebacterium casei LMG S-19264T (=DSM 44701T), isolated from a smear-ripened cheese.</title>
        <authorList>
            <consortium name="US DOE Joint Genome Institute (JGI-PGF)"/>
            <person name="Walter F."/>
            <person name="Albersmeier A."/>
            <person name="Kalinowski J."/>
            <person name="Ruckert C."/>
        </authorList>
    </citation>
    <scope>NUCLEOTIDE SEQUENCE</scope>
    <source>
        <strain evidence="2">CGMCC 1.3617</strain>
    </source>
</reference>
<keyword evidence="3" id="KW-1185">Reference proteome</keyword>
<name>A0A917NZG7_9PROT</name>
<organism evidence="2 3">
    <name type="scientific">Neoroseomonas lacus</name>
    <dbReference type="NCBI Taxonomy" id="287609"/>
    <lineage>
        <taxon>Bacteria</taxon>
        <taxon>Pseudomonadati</taxon>
        <taxon>Pseudomonadota</taxon>
        <taxon>Alphaproteobacteria</taxon>
        <taxon>Acetobacterales</taxon>
        <taxon>Acetobacteraceae</taxon>
        <taxon>Neoroseomonas</taxon>
    </lineage>
</organism>
<sequence>MDPIAPVSAEEEFTRRERSWSIRAFTWLCSASDPVLDYPAAGRVIRSQCARIPGGHPVSRPGIAQRSCACSMDASDVTGTLKMALAASGDDQERVCHRPSNATAGAMHPDPPVAMAHQAARDARK</sequence>
<evidence type="ECO:0000256" key="1">
    <source>
        <dbReference type="SAM" id="MobiDB-lite"/>
    </source>
</evidence>
<evidence type="ECO:0000313" key="2">
    <source>
        <dbReference type="EMBL" id="GGJ43572.1"/>
    </source>
</evidence>
<feature type="region of interest" description="Disordered" evidence="1">
    <location>
        <begin position="90"/>
        <end position="125"/>
    </location>
</feature>
<proteinExistence type="predicted"/>
<dbReference type="Proteomes" id="UP000661507">
    <property type="component" value="Unassembled WGS sequence"/>
</dbReference>
<reference evidence="2" key="2">
    <citation type="submission" date="2020-09" db="EMBL/GenBank/DDBJ databases">
        <authorList>
            <person name="Sun Q."/>
            <person name="Zhou Y."/>
        </authorList>
    </citation>
    <scope>NUCLEOTIDE SEQUENCE</scope>
    <source>
        <strain evidence="2">CGMCC 1.3617</strain>
    </source>
</reference>
<dbReference type="AlphaFoldDB" id="A0A917NZG7"/>
<comment type="caution">
    <text evidence="2">The sequence shown here is derived from an EMBL/GenBank/DDBJ whole genome shotgun (WGS) entry which is preliminary data.</text>
</comment>
<accession>A0A917NZG7</accession>